<feature type="chain" id="PRO_5021800774" evidence="5">
    <location>
        <begin position="29"/>
        <end position="382"/>
    </location>
</feature>
<dbReference type="PANTHER" id="PTHR47151:SF2">
    <property type="entry name" value="AMINO ACID BINDING PROTEIN"/>
    <property type="match status" value="1"/>
</dbReference>
<evidence type="ECO:0000313" key="7">
    <source>
        <dbReference type="EMBL" id="TQE97374.1"/>
    </source>
</evidence>
<keyword evidence="8" id="KW-1185">Reference proteome</keyword>
<keyword evidence="4" id="KW-0029">Amino-acid transport</keyword>
<name>A0A540VKT8_9CHLR</name>
<keyword evidence="2" id="KW-0813">Transport</keyword>
<dbReference type="InParanoid" id="A0A540VKT8"/>
<dbReference type="PRINTS" id="PR00337">
    <property type="entry name" value="LEUILEVALBP"/>
</dbReference>
<dbReference type="Pfam" id="PF13458">
    <property type="entry name" value="Peripla_BP_6"/>
    <property type="match status" value="1"/>
</dbReference>
<protein>
    <submittedName>
        <fullName evidence="7">Branched-chain amino acid ABC transporter substrate-binding protein</fullName>
    </submittedName>
</protein>
<feature type="domain" description="Leucine-binding protein" evidence="6">
    <location>
        <begin position="40"/>
        <end position="376"/>
    </location>
</feature>
<dbReference type="PROSITE" id="PS51257">
    <property type="entry name" value="PROKAR_LIPOPROTEIN"/>
    <property type="match status" value="1"/>
</dbReference>
<comment type="caution">
    <text evidence="7">The sequence shown here is derived from an EMBL/GenBank/DDBJ whole genome shotgun (WGS) entry which is preliminary data.</text>
</comment>
<evidence type="ECO:0000259" key="6">
    <source>
        <dbReference type="Pfam" id="PF13458"/>
    </source>
</evidence>
<dbReference type="GO" id="GO:0006865">
    <property type="term" value="P:amino acid transport"/>
    <property type="evidence" value="ECO:0007669"/>
    <property type="project" value="UniProtKB-KW"/>
</dbReference>
<evidence type="ECO:0000256" key="2">
    <source>
        <dbReference type="ARBA" id="ARBA00022448"/>
    </source>
</evidence>
<dbReference type="InterPro" id="IPR000709">
    <property type="entry name" value="Leu_Ile_Val-bd"/>
</dbReference>
<dbReference type="Gene3D" id="3.40.50.2300">
    <property type="match status" value="2"/>
</dbReference>
<evidence type="ECO:0000256" key="3">
    <source>
        <dbReference type="ARBA" id="ARBA00022729"/>
    </source>
</evidence>
<proteinExistence type="inferred from homology"/>
<dbReference type="EMBL" id="VIGC01000003">
    <property type="protein sequence ID" value="TQE97374.1"/>
    <property type="molecule type" value="Genomic_DNA"/>
</dbReference>
<gene>
    <name evidence="7" type="ORF">FKZ61_02865</name>
</gene>
<dbReference type="InterPro" id="IPR028082">
    <property type="entry name" value="Peripla_BP_I"/>
</dbReference>
<evidence type="ECO:0000313" key="8">
    <source>
        <dbReference type="Proteomes" id="UP000317371"/>
    </source>
</evidence>
<dbReference type="RefSeq" id="WP_141608567.1">
    <property type="nucleotide sequence ID" value="NZ_VIGC02000003.1"/>
</dbReference>
<keyword evidence="3 5" id="KW-0732">Signal</keyword>
<feature type="signal peptide" evidence="5">
    <location>
        <begin position="1"/>
        <end position="28"/>
    </location>
</feature>
<evidence type="ECO:0000256" key="1">
    <source>
        <dbReference type="ARBA" id="ARBA00010062"/>
    </source>
</evidence>
<dbReference type="InterPro" id="IPR028081">
    <property type="entry name" value="Leu-bd"/>
</dbReference>
<comment type="similarity">
    <text evidence="1">Belongs to the leucine-binding protein family.</text>
</comment>
<evidence type="ECO:0000256" key="4">
    <source>
        <dbReference type="ARBA" id="ARBA00022970"/>
    </source>
</evidence>
<organism evidence="7 8">
    <name type="scientific">Litorilinea aerophila</name>
    <dbReference type="NCBI Taxonomy" id="1204385"/>
    <lineage>
        <taxon>Bacteria</taxon>
        <taxon>Bacillati</taxon>
        <taxon>Chloroflexota</taxon>
        <taxon>Caldilineae</taxon>
        <taxon>Caldilineales</taxon>
        <taxon>Caldilineaceae</taxon>
        <taxon>Litorilinea</taxon>
    </lineage>
</organism>
<dbReference type="Proteomes" id="UP000317371">
    <property type="component" value="Unassembled WGS sequence"/>
</dbReference>
<dbReference type="PANTHER" id="PTHR47151">
    <property type="entry name" value="LEU/ILE/VAL-BINDING ABC TRANSPORTER SUBUNIT"/>
    <property type="match status" value="1"/>
</dbReference>
<dbReference type="AlphaFoldDB" id="A0A540VKT8"/>
<dbReference type="SUPFAM" id="SSF53822">
    <property type="entry name" value="Periplasmic binding protein-like I"/>
    <property type="match status" value="1"/>
</dbReference>
<dbReference type="OrthoDB" id="9783240at2"/>
<sequence length="382" mass="41183">MATMNRRLLLLLLTALTLLLAACGGSSAEPGRGDVIVYVAVPLSGFQANGGQTVLGGVRLAAAELNRSGGLLGYRVVVRPLDDESDSEVAVAQVAQIQEALDQGERVLGVIGHLNSGQTLAAMEYYRDMPLVVITPTASEESLTARGYTNFFRVNANDSVQAAVDARFLVETLGARRVAVLHNDTEYGQGLANALVARLQELGAQVVLTLQVAEGQSRYDEEIPRIQSANPDAIFYAGYEIEAPYLRAALVEAGITVPMLASDGAFLAATIDEANGTAEGMYVSAFAPSPANVADQRWIEAYQAVEYRNPDTYSVNGYVAMQVLSQAVQQADSLERDAVTEALRRGRFETLVDTLQYQENGDLVDPQIWIYQVVDGEFQQVE</sequence>
<accession>A0A540VKT8</accession>
<evidence type="ECO:0000256" key="5">
    <source>
        <dbReference type="SAM" id="SignalP"/>
    </source>
</evidence>
<dbReference type="CDD" id="cd06342">
    <property type="entry name" value="PBP1_ABC_LIVBP-like"/>
    <property type="match status" value="1"/>
</dbReference>
<reference evidence="7 8" key="1">
    <citation type="submission" date="2019-06" db="EMBL/GenBank/DDBJ databases">
        <title>Genome sequence of Litorilinea aerophila BAA-2444.</title>
        <authorList>
            <person name="Maclea K.S."/>
            <person name="Maurais E.G."/>
            <person name="Iannazzi L.C."/>
        </authorList>
    </citation>
    <scope>NUCLEOTIDE SEQUENCE [LARGE SCALE GENOMIC DNA]</scope>
    <source>
        <strain evidence="7 8">ATCC BAA-2444</strain>
    </source>
</reference>